<dbReference type="EMBL" id="JAHBCI010000003">
    <property type="protein sequence ID" value="KAG9504933.1"/>
    <property type="molecule type" value="Genomic_DNA"/>
</dbReference>
<dbReference type="GeneID" id="68312770"/>
<dbReference type="Proteomes" id="UP000827133">
    <property type="component" value="Unassembled WGS sequence"/>
</dbReference>
<dbReference type="PANTHER" id="PTHR48081:SF8">
    <property type="entry name" value="ALPHA_BETA HYDROLASE FOLD-3 DOMAIN-CONTAINING PROTEIN-RELATED"/>
    <property type="match status" value="1"/>
</dbReference>
<keyword evidence="1" id="KW-0378">Hydrolase</keyword>
<dbReference type="GO" id="GO:0016787">
    <property type="term" value="F:hydrolase activity"/>
    <property type="evidence" value="ECO:0007669"/>
    <property type="project" value="UniProtKB-KW"/>
</dbReference>
<evidence type="ECO:0000313" key="4">
    <source>
        <dbReference type="Proteomes" id="UP000827133"/>
    </source>
</evidence>
<dbReference type="Pfam" id="PF07859">
    <property type="entry name" value="Abhydrolase_3"/>
    <property type="match status" value="1"/>
</dbReference>
<dbReference type="InterPro" id="IPR029058">
    <property type="entry name" value="AB_hydrolase_fold"/>
</dbReference>
<dbReference type="InterPro" id="IPR013094">
    <property type="entry name" value="AB_hydrolase_3"/>
</dbReference>
<accession>A0A9P8DN45</accession>
<reference evidence="3" key="1">
    <citation type="journal article" date="2021" name="Mol. Plant Microbe Interact.">
        <title>Telomere to telomere genome assembly of Fusarium musae F31, causal agent of crown rot disease of banana.</title>
        <authorList>
            <person name="Degradi L."/>
            <person name="Tava V."/>
            <person name="Kunova A."/>
            <person name="Cortesi P."/>
            <person name="Saracchi M."/>
            <person name="Pasquali M."/>
        </authorList>
    </citation>
    <scope>NUCLEOTIDE SEQUENCE</scope>
    <source>
        <strain evidence="3">F31</strain>
    </source>
</reference>
<gene>
    <name evidence="3" type="ORF">J7337_004914</name>
</gene>
<name>A0A9P8DN45_9HYPO</name>
<sequence>MSIHQTPAAWPKLGQIDGQLNEIIKANPALAAHSLGDVLDVPAARKQLLAMASRNPPVNLEGIEKSEIHIPVRDGSNIRAIIYKPEASLCSDSPLVILYHGGGWCLGTAEFEEPRAAKLVRNHGAVVLSVGYRKAPEYVFPTAITDSWDALIWIVKNSPKLGAKPSAGLVIGGSSAGANITAVLSHLARDNSLVPQLTGVYLHVPFTCAPEILAELYGQEYTSYEQNVNAPILDVKAVEFFRRHYAPEGKSELFSPLLWPSGHGGLPKTYFQISGLDPLRDDGLIYARELENAAEELDIGFKWLLE</sequence>
<dbReference type="RefSeq" id="XP_044683932.1">
    <property type="nucleotide sequence ID" value="XM_044822599.1"/>
</dbReference>
<dbReference type="SUPFAM" id="SSF53474">
    <property type="entry name" value="alpha/beta-Hydrolases"/>
    <property type="match status" value="1"/>
</dbReference>
<evidence type="ECO:0000259" key="2">
    <source>
        <dbReference type="Pfam" id="PF07859"/>
    </source>
</evidence>
<dbReference type="Gene3D" id="3.40.50.1820">
    <property type="entry name" value="alpha/beta hydrolase"/>
    <property type="match status" value="1"/>
</dbReference>
<proteinExistence type="predicted"/>
<evidence type="ECO:0000256" key="1">
    <source>
        <dbReference type="ARBA" id="ARBA00022801"/>
    </source>
</evidence>
<dbReference type="KEGG" id="fmu:J7337_004914"/>
<comment type="caution">
    <text evidence="3">The sequence shown here is derived from an EMBL/GenBank/DDBJ whole genome shotgun (WGS) entry which is preliminary data.</text>
</comment>
<feature type="domain" description="Alpha/beta hydrolase fold-3" evidence="2">
    <location>
        <begin position="96"/>
        <end position="296"/>
    </location>
</feature>
<dbReference type="AlphaFoldDB" id="A0A9P8DN45"/>
<evidence type="ECO:0000313" key="3">
    <source>
        <dbReference type="EMBL" id="KAG9504933.1"/>
    </source>
</evidence>
<dbReference type="InterPro" id="IPR050300">
    <property type="entry name" value="GDXG_lipolytic_enzyme"/>
</dbReference>
<organism evidence="3 4">
    <name type="scientific">Fusarium musae</name>
    <dbReference type="NCBI Taxonomy" id="1042133"/>
    <lineage>
        <taxon>Eukaryota</taxon>
        <taxon>Fungi</taxon>
        <taxon>Dikarya</taxon>
        <taxon>Ascomycota</taxon>
        <taxon>Pezizomycotina</taxon>
        <taxon>Sordariomycetes</taxon>
        <taxon>Hypocreomycetidae</taxon>
        <taxon>Hypocreales</taxon>
        <taxon>Nectriaceae</taxon>
        <taxon>Fusarium</taxon>
    </lineage>
</organism>
<dbReference type="PANTHER" id="PTHR48081">
    <property type="entry name" value="AB HYDROLASE SUPERFAMILY PROTEIN C4A8.06C"/>
    <property type="match status" value="1"/>
</dbReference>
<protein>
    <recommendedName>
        <fullName evidence="2">Alpha/beta hydrolase fold-3 domain-containing protein</fullName>
    </recommendedName>
</protein>
<keyword evidence="4" id="KW-1185">Reference proteome</keyword>